<accession>A0A8H6IL42</accession>
<dbReference type="AlphaFoldDB" id="A0A8H6IL42"/>
<feature type="domain" description="Nephrocystin 3-like N-terminal" evidence="2">
    <location>
        <begin position="83"/>
        <end position="239"/>
    </location>
</feature>
<keyword evidence="4" id="KW-1185">Reference proteome</keyword>
<dbReference type="InterPro" id="IPR056884">
    <property type="entry name" value="NPHP3-like_N"/>
</dbReference>
<feature type="non-terminal residue" evidence="3">
    <location>
        <position position="1"/>
    </location>
</feature>
<organism evidence="3 4">
    <name type="scientific">Colletotrichum musicola</name>
    <dbReference type="NCBI Taxonomy" id="2175873"/>
    <lineage>
        <taxon>Eukaryota</taxon>
        <taxon>Fungi</taxon>
        <taxon>Dikarya</taxon>
        <taxon>Ascomycota</taxon>
        <taxon>Pezizomycotina</taxon>
        <taxon>Sordariomycetes</taxon>
        <taxon>Hypocreomycetidae</taxon>
        <taxon>Glomerellales</taxon>
        <taxon>Glomerellaceae</taxon>
        <taxon>Colletotrichum</taxon>
        <taxon>Colletotrichum orchidearum species complex</taxon>
    </lineage>
</organism>
<dbReference type="Pfam" id="PF24883">
    <property type="entry name" value="NPHP3_N"/>
    <property type="match status" value="1"/>
</dbReference>
<sequence length="260" mass="29866">FSCLADVPYEQARAWNTPHLRLIDVDDDSIAFANVFGPQMGQHPFTIEPEPHAVPIHRVLINQSPPMASWDLDEFTLLSDNSKRWIADHEEYQKWLDSSGLGILHLRCPEGSTKMLSHRFYRDILKDTRDSNLFHIFSQRDNRCNSLGSLFANLNCQLVGRYSEGYRYSSCWAVLASQRACTPQDLTQIFSSYRRAAHLKAAVYFIACLDECDETRYNLIEILKNMSRTSEQPARFVVTTTKGRDEHLQLASFPSIDVDE</sequence>
<evidence type="ECO:0000313" key="3">
    <source>
        <dbReference type="EMBL" id="KAF6780721.1"/>
    </source>
</evidence>
<dbReference type="Proteomes" id="UP000639643">
    <property type="component" value="Unassembled WGS sequence"/>
</dbReference>
<reference evidence="3" key="1">
    <citation type="journal article" date="2020" name="Phytopathology">
        <title>Genome Sequence Resources of Colletotrichum truncatum, C. plurivorum, C. musicola, and C. sojae: Four Species Pathogenic to Soybean (Glycine max).</title>
        <authorList>
            <person name="Rogerio F."/>
            <person name="Boufleur T.R."/>
            <person name="Ciampi-Guillardi M."/>
            <person name="Sukno S.A."/>
            <person name="Thon M.R."/>
            <person name="Massola Junior N.S."/>
            <person name="Baroncelli R."/>
        </authorList>
    </citation>
    <scope>NUCLEOTIDE SEQUENCE</scope>
    <source>
        <strain evidence="3">LFN0074</strain>
    </source>
</reference>
<name>A0A8H6IL42_9PEZI</name>
<feature type="non-terminal residue" evidence="3">
    <location>
        <position position="260"/>
    </location>
</feature>
<protein>
    <recommendedName>
        <fullName evidence="2">Nephrocystin 3-like N-terminal domain-containing protein</fullName>
    </recommendedName>
</protein>
<evidence type="ECO:0000256" key="1">
    <source>
        <dbReference type="ARBA" id="ARBA00022737"/>
    </source>
</evidence>
<evidence type="ECO:0000313" key="4">
    <source>
        <dbReference type="Proteomes" id="UP000639643"/>
    </source>
</evidence>
<gene>
    <name evidence="3" type="ORF">CMUS01_16813</name>
</gene>
<dbReference type="EMBL" id="WIGM01002426">
    <property type="protein sequence ID" value="KAF6780721.1"/>
    <property type="molecule type" value="Genomic_DNA"/>
</dbReference>
<comment type="caution">
    <text evidence="3">The sequence shown here is derived from an EMBL/GenBank/DDBJ whole genome shotgun (WGS) entry which is preliminary data.</text>
</comment>
<evidence type="ECO:0000259" key="2">
    <source>
        <dbReference type="Pfam" id="PF24883"/>
    </source>
</evidence>
<keyword evidence="1" id="KW-0677">Repeat</keyword>
<proteinExistence type="predicted"/>